<proteinExistence type="inferred from homology"/>
<evidence type="ECO:0000256" key="2">
    <source>
        <dbReference type="RuleBase" id="RU362080"/>
    </source>
</evidence>
<dbReference type="Pfam" id="PF02604">
    <property type="entry name" value="PhdYeFM_antitox"/>
    <property type="match status" value="1"/>
</dbReference>
<accession>A0ABN2LQ02</accession>
<organism evidence="4 5">
    <name type="scientific">Luedemannella flava</name>
    <dbReference type="NCBI Taxonomy" id="349316"/>
    <lineage>
        <taxon>Bacteria</taxon>
        <taxon>Bacillati</taxon>
        <taxon>Actinomycetota</taxon>
        <taxon>Actinomycetes</taxon>
        <taxon>Micromonosporales</taxon>
        <taxon>Micromonosporaceae</taxon>
        <taxon>Luedemannella</taxon>
    </lineage>
</organism>
<dbReference type="SUPFAM" id="SSF143120">
    <property type="entry name" value="YefM-like"/>
    <property type="match status" value="1"/>
</dbReference>
<protein>
    <recommendedName>
        <fullName evidence="2">Antitoxin</fullName>
    </recommendedName>
</protein>
<reference evidence="4 5" key="1">
    <citation type="journal article" date="2019" name="Int. J. Syst. Evol. Microbiol.">
        <title>The Global Catalogue of Microorganisms (GCM) 10K type strain sequencing project: providing services to taxonomists for standard genome sequencing and annotation.</title>
        <authorList>
            <consortium name="The Broad Institute Genomics Platform"/>
            <consortium name="The Broad Institute Genome Sequencing Center for Infectious Disease"/>
            <person name="Wu L."/>
            <person name="Ma J."/>
        </authorList>
    </citation>
    <scope>NUCLEOTIDE SEQUENCE [LARGE SCALE GENOMIC DNA]</scope>
    <source>
        <strain evidence="4 5">JCM 13250</strain>
    </source>
</reference>
<dbReference type="InterPro" id="IPR036165">
    <property type="entry name" value="YefM-like_sf"/>
</dbReference>
<evidence type="ECO:0000313" key="4">
    <source>
        <dbReference type="EMBL" id="GAA1796174.1"/>
    </source>
</evidence>
<evidence type="ECO:0000256" key="1">
    <source>
        <dbReference type="ARBA" id="ARBA00009981"/>
    </source>
</evidence>
<evidence type="ECO:0000313" key="5">
    <source>
        <dbReference type="Proteomes" id="UP001500218"/>
    </source>
</evidence>
<comment type="function">
    <text evidence="2">Antitoxin component of a type II toxin-antitoxin (TA) system.</text>
</comment>
<keyword evidence="5" id="KW-1185">Reference proteome</keyword>
<comment type="caution">
    <text evidence="4">The sequence shown here is derived from an EMBL/GenBank/DDBJ whole genome shotgun (WGS) entry which is preliminary data.</text>
</comment>
<evidence type="ECO:0000256" key="3">
    <source>
        <dbReference type="SAM" id="MobiDB-lite"/>
    </source>
</evidence>
<name>A0ABN2LQ02_9ACTN</name>
<gene>
    <name evidence="4" type="ORF">GCM10009682_17380</name>
</gene>
<comment type="similarity">
    <text evidence="1 2">Belongs to the phD/YefM antitoxin family.</text>
</comment>
<dbReference type="InterPro" id="IPR006442">
    <property type="entry name" value="Antitoxin_Phd/YefM"/>
</dbReference>
<sequence>MAYEPYESYDWRMAQPAHESPRDPQEMPISSARDDLANVVSRAHFNGRITYLTRRGQRLAAIVPAELAEAIERAEDAADVNAAREALARIDAGDKPVPLAGLRAELDL</sequence>
<dbReference type="EMBL" id="BAAALT010000041">
    <property type="protein sequence ID" value="GAA1796174.1"/>
    <property type="molecule type" value="Genomic_DNA"/>
</dbReference>
<feature type="region of interest" description="Disordered" evidence="3">
    <location>
        <begin position="1"/>
        <end position="29"/>
    </location>
</feature>
<dbReference type="Proteomes" id="UP001500218">
    <property type="component" value="Unassembled WGS sequence"/>
</dbReference>